<dbReference type="PROSITE" id="PS51257">
    <property type="entry name" value="PROKAR_LIPOPROTEIN"/>
    <property type="match status" value="1"/>
</dbReference>
<dbReference type="RefSeq" id="WP_010719923.1">
    <property type="nucleotide sequence ID" value="NZ_AP027299.1"/>
</dbReference>
<accession>A0A1V8WXT9</accession>
<organism evidence="3 5">
    <name type="scientific">Enterococcus hirae</name>
    <dbReference type="NCBI Taxonomy" id="1354"/>
    <lineage>
        <taxon>Bacteria</taxon>
        <taxon>Bacillati</taxon>
        <taxon>Bacillota</taxon>
        <taxon>Bacilli</taxon>
        <taxon>Lactobacillales</taxon>
        <taxon>Enterococcaceae</taxon>
        <taxon>Enterococcus</taxon>
    </lineage>
</organism>
<evidence type="ECO:0008006" key="6">
    <source>
        <dbReference type="Google" id="ProtNLM"/>
    </source>
</evidence>
<reference evidence="3 5" key="2">
    <citation type="submission" date="2019-05" db="EMBL/GenBank/DDBJ databases">
        <authorList>
            <consortium name="Pathogen Informatics"/>
        </authorList>
    </citation>
    <scope>NUCLEOTIDE SEQUENCE [LARGE SCALE GENOMIC DNA]</scope>
    <source>
        <strain evidence="3 5">NCTC12204</strain>
    </source>
</reference>
<dbReference type="GeneID" id="56785691"/>
<dbReference type="EMBL" id="LESJ01000001">
    <property type="protein sequence ID" value="RBT71021.1"/>
    <property type="molecule type" value="Genomic_DNA"/>
</dbReference>
<reference evidence="2 4" key="1">
    <citation type="submission" date="2015-06" db="EMBL/GenBank/DDBJ databases">
        <title>The Genome Sequence of Enterococcus hirae 88EA1.</title>
        <authorList>
            <consortium name="The Broad Institute Genomics Platform"/>
            <consortium name="The Broad Institute Genome Sequencing Center for Infectious Disease"/>
            <person name="Earl A.M."/>
            <person name="Van Tyne D."/>
            <person name="Lebreton F."/>
            <person name="Saavedra J.T."/>
            <person name="Gilmore M.S."/>
            <person name="Manson McGuire A."/>
            <person name="Clock S."/>
            <person name="Crupain M."/>
            <person name="Rangan U."/>
            <person name="Young S."/>
            <person name="Abouelleil A."/>
            <person name="Cao P."/>
            <person name="Chapman S.B."/>
            <person name="Griggs A."/>
            <person name="Priest M."/>
            <person name="Shea T."/>
            <person name="Wortman J."/>
            <person name="Nusbaum C."/>
            <person name="Birren B."/>
        </authorList>
    </citation>
    <scope>NUCLEOTIDE SEQUENCE [LARGE SCALE GENOMIC DNA]</scope>
    <source>
        <strain evidence="2 4">88EA1</strain>
    </source>
</reference>
<dbReference type="Proteomes" id="UP000253498">
    <property type="component" value="Unassembled WGS sequence"/>
</dbReference>
<proteinExistence type="predicted"/>
<evidence type="ECO:0000313" key="2">
    <source>
        <dbReference type="EMBL" id="RBT71021.1"/>
    </source>
</evidence>
<keyword evidence="1" id="KW-0732">Signal</keyword>
<dbReference type="AlphaFoldDB" id="A0A1V8WXT9"/>
<dbReference type="Proteomes" id="UP000352698">
    <property type="component" value="Unassembled WGS sequence"/>
</dbReference>
<feature type="signal peptide" evidence="1">
    <location>
        <begin position="1"/>
        <end position="18"/>
    </location>
</feature>
<name>A0A1V8WXT9_ENTHR</name>
<dbReference type="EMBL" id="CABEEP010000001">
    <property type="protein sequence ID" value="VTQ60551.1"/>
    <property type="molecule type" value="Genomic_DNA"/>
</dbReference>
<evidence type="ECO:0000313" key="4">
    <source>
        <dbReference type="Proteomes" id="UP000253498"/>
    </source>
</evidence>
<comment type="caution">
    <text evidence="3">The sequence shown here is derived from an EMBL/GenBank/DDBJ whole genome shotgun (WGS) entry which is preliminary data.</text>
</comment>
<gene>
    <name evidence="2" type="ORF">EB03_00054</name>
    <name evidence="3" type="ORF">NCTC12204_00631</name>
</gene>
<evidence type="ECO:0000313" key="5">
    <source>
        <dbReference type="Proteomes" id="UP000352698"/>
    </source>
</evidence>
<evidence type="ECO:0000313" key="3">
    <source>
        <dbReference type="EMBL" id="VTQ60551.1"/>
    </source>
</evidence>
<feature type="chain" id="PRO_5043151354" description="Lipoprotein" evidence="1">
    <location>
        <begin position="19"/>
        <end position="141"/>
    </location>
</feature>
<sequence length="141" mass="15602">MKKLVIMVLSLVSCFTLSGCSLFGGSGNSADQTTDSSTLQAEKEDISNSNYSLKVRKDMNLVSGQIIFSDHKMEWTRTYTGTEKDTASTSQEKTVLNDIKIKTEADTYTISGKEDGKEVSVTFKKIGNYRIEDQDGNIYSL</sequence>
<evidence type="ECO:0000256" key="1">
    <source>
        <dbReference type="SAM" id="SignalP"/>
    </source>
</evidence>
<protein>
    <recommendedName>
        <fullName evidence="6">Lipoprotein</fullName>
    </recommendedName>
</protein>